<dbReference type="GO" id="GO:0016301">
    <property type="term" value="F:kinase activity"/>
    <property type="evidence" value="ECO:0007669"/>
    <property type="project" value="UniProtKB-KW"/>
</dbReference>
<keyword evidence="1" id="KW-0808">Transferase</keyword>
<evidence type="ECO:0000313" key="1">
    <source>
        <dbReference type="EMBL" id="MDQ0256796.1"/>
    </source>
</evidence>
<sequence length="164" mass="19296">MGQDRIAVLLYGTHHWRKGILIKALGMLDTRFSYFKDVPIDWISKLSNEEIPVIHIENLSEINEIGEKLPYKVIRVFIWEPIEVLEKRLDKLYPDDPEVVKHHMEKAKEELLHLSQENISNLFDQVVQDDKSPVDTGLELIYNLEERSGFQDDLITFNAYIHRL</sequence>
<reference evidence="1 2" key="1">
    <citation type="submission" date="2023-07" db="EMBL/GenBank/DDBJ databases">
        <title>Genomic Encyclopedia of Type Strains, Phase IV (KMG-IV): sequencing the most valuable type-strain genomes for metagenomic binning, comparative biology and taxonomic classification.</title>
        <authorList>
            <person name="Goeker M."/>
        </authorList>
    </citation>
    <scope>NUCLEOTIDE SEQUENCE [LARGE SCALE GENOMIC DNA]</scope>
    <source>
        <strain evidence="1 2">DSM 9768</strain>
    </source>
</reference>
<accession>A0ABU0A1E2</accession>
<gene>
    <name evidence="1" type="ORF">J2S74_004218</name>
</gene>
<protein>
    <submittedName>
        <fullName evidence="1">Guanylate kinase</fullName>
    </submittedName>
</protein>
<dbReference type="EMBL" id="JAUSUG010000020">
    <property type="protein sequence ID" value="MDQ0256796.1"/>
    <property type="molecule type" value="Genomic_DNA"/>
</dbReference>
<dbReference type="Proteomes" id="UP001230005">
    <property type="component" value="Unassembled WGS sequence"/>
</dbReference>
<evidence type="ECO:0000313" key="2">
    <source>
        <dbReference type="Proteomes" id="UP001230005"/>
    </source>
</evidence>
<keyword evidence="1" id="KW-0418">Kinase</keyword>
<name>A0ABU0A1E2_9BACI</name>
<keyword evidence="2" id="KW-1185">Reference proteome</keyword>
<dbReference type="SUPFAM" id="SSF52540">
    <property type="entry name" value="P-loop containing nucleoside triphosphate hydrolases"/>
    <property type="match status" value="1"/>
</dbReference>
<dbReference type="InterPro" id="IPR027417">
    <property type="entry name" value="P-loop_NTPase"/>
</dbReference>
<organism evidence="1 2">
    <name type="scientific">Evansella vedderi</name>
    <dbReference type="NCBI Taxonomy" id="38282"/>
    <lineage>
        <taxon>Bacteria</taxon>
        <taxon>Bacillati</taxon>
        <taxon>Bacillota</taxon>
        <taxon>Bacilli</taxon>
        <taxon>Bacillales</taxon>
        <taxon>Bacillaceae</taxon>
        <taxon>Evansella</taxon>
    </lineage>
</organism>
<dbReference type="RefSeq" id="WP_307329497.1">
    <property type="nucleotide sequence ID" value="NZ_JAUSUG010000020.1"/>
</dbReference>
<proteinExistence type="predicted"/>
<dbReference type="Gene3D" id="3.40.50.300">
    <property type="entry name" value="P-loop containing nucleotide triphosphate hydrolases"/>
    <property type="match status" value="1"/>
</dbReference>
<comment type="caution">
    <text evidence="1">The sequence shown here is derived from an EMBL/GenBank/DDBJ whole genome shotgun (WGS) entry which is preliminary data.</text>
</comment>